<keyword evidence="3" id="KW-0378">Hydrolase</keyword>
<keyword evidence="2" id="KW-0479">Metal-binding</keyword>
<dbReference type="Pfam" id="PF17771">
    <property type="entry name" value="ADAMTS_CR_2"/>
    <property type="match status" value="1"/>
</dbReference>
<sequence length="613" mass="63818">MFSHELSFVASVASLALLTSCVVLSDAVRLESGKHVSRSRRQLATTANTVELLLVLDKQAYDKYLARNNNDVALARQEIERYFAGVVKETNERLAKLANGGFSLRVSLTSIISLTTTAESSATESNRIGNNVNSRNALLAFRNQAQALEPTNRHDYAVLVTGYDLKREDGTETDVRTFGGGVCSDQKRGLIENFCTERTSLALTRVISLALNAKYDGVANLCADAELVMSPVSEIPAASQRENPFAFSACSANEIRQYLNNEIATQCLRTQDVANPLNIAALTTTELGQQYNADVQCALRLGTGSTLCRSLYATLNYDATLCHDMRCSVPGSSNCQGILPFDGTTCGNQKWCQDGVCTSSASAPATASTTCPQGDAPPATTFSCSASACASATPVYRDYSCCQTCSAIPAATTTPVPVTQGVTNTPTMPNNPVPTTAKMVSVVGVTPAATTAKMVSVAGATSAATTMPMDPTPTTAKMVSVVGVTPAATTMPMDPTPTTAKMVSVVGATPAATTMPMDPTPTTAKMVSVVGVTPAATTMPMSTTGVTTATTIGPTMSIEGVTGGMPNNPVPTTTPGPTMSIAGVTGWMPNNPPATTTPSVTISVAVETTPNNV</sequence>
<dbReference type="GO" id="GO:0004222">
    <property type="term" value="F:metalloendopeptidase activity"/>
    <property type="evidence" value="ECO:0007669"/>
    <property type="project" value="InterPro"/>
</dbReference>
<dbReference type="PROSITE" id="PS50215">
    <property type="entry name" value="ADAM_MEPRO"/>
    <property type="match status" value="1"/>
</dbReference>
<proteinExistence type="predicted"/>
<evidence type="ECO:0000256" key="1">
    <source>
        <dbReference type="ARBA" id="ARBA00022670"/>
    </source>
</evidence>
<dbReference type="Proteomes" id="UP001374579">
    <property type="component" value="Unassembled WGS sequence"/>
</dbReference>
<evidence type="ECO:0000256" key="4">
    <source>
        <dbReference type="ARBA" id="ARBA00022833"/>
    </source>
</evidence>
<dbReference type="PANTHER" id="PTHR11905">
    <property type="entry name" value="ADAM A DISINTEGRIN AND METALLOPROTEASE DOMAIN"/>
    <property type="match status" value="1"/>
</dbReference>
<keyword evidence="1" id="KW-0645">Protease</keyword>
<comment type="caution">
    <text evidence="8">Lacks conserved residue(s) required for the propagation of feature annotation.</text>
</comment>
<dbReference type="InterPro" id="IPR001590">
    <property type="entry name" value="Peptidase_M12B"/>
</dbReference>
<dbReference type="InterPro" id="IPR024079">
    <property type="entry name" value="MetalloPept_cat_dom_sf"/>
</dbReference>
<organism evidence="11 12">
    <name type="scientific">Littorina saxatilis</name>
    <dbReference type="NCBI Taxonomy" id="31220"/>
    <lineage>
        <taxon>Eukaryota</taxon>
        <taxon>Metazoa</taxon>
        <taxon>Spiralia</taxon>
        <taxon>Lophotrochozoa</taxon>
        <taxon>Mollusca</taxon>
        <taxon>Gastropoda</taxon>
        <taxon>Caenogastropoda</taxon>
        <taxon>Littorinimorpha</taxon>
        <taxon>Littorinoidea</taxon>
        <taxon>Littorinidae</taxon>
        <taxon>Littorina</taxon>
    </lineage>
</organism>
<keyword evidence="7" id="KW-0325">Glycoprotein</keyword>
<evidence type="ECO:0000256" key="3">
    <source>
        <dbReference type="ARBA" id="ARBA00022801"/>
    </source>
</evidence>
<evidence type="ECO:0000256" key="2">
    <source>
        <dbReference type="ARBA" id="ARBA00022723"/>
    </source>
</evidence>
<protein>
    <recommendedName>
        <fullName evidence="10">Peptidase M12B domain-containing protein</fullName>
    </recommendedName>
</protein>
<keyword evidence="4" id="KW-0862">Zinc</keyword>
<comment type="caution">
    <text evidence="11">The sequence shown here is derived from an EMBL/GenBank/DDBJ whole genome shotgun (WGS) entry which is preliminary data.</text>
</comment>
<dbReference type="GO" id="GO:0046872">
    <property type="term" value="F:metal ion binding"/>
    <property type="evidence" value="ECO:0007669"/>
    <property type="project" value="UniProtKB-KW"/>
</dbReference>
<reference evidence="11 12" key="1">
    <citation type="submission" date="2024-02" db="EMBL/GenBank/DDBJ databases">
        <title>Chromosome-scale genome assembly of the rough periwinkle Littorina saxatilis.</title>
        <authorList>
            <person name="De Jode A."/>
            <person name="Faria R."/>
            <person name="Formenti G."/>
            <person name="Sims Y."/>
            <person name="Smith T.P."/>
            <person name="Tracey A."/>
            <person name="Wood J.M.D."/>
            <person name="Zagrodzka Z.B."/>
            <person name="Johannesson K."/>
            <person name="Butlin R.K."/>
            <person name="Leder E.H."/>
        </authorList>
    </citation>
    <scope>NUCLEOTIDE SEQUENCE [LARGE SCALE GENOMIC DNA]</scope>
    <source>
        <strain evidence="11">Snail1</strain>
        <tissue evidence="11">Muscle</tissue>
    </source>
</reference>
<dbReference type="Gene3D" id="3.40.390.10">
    <property type="entry name" value="Collagenase (Catalytic Domain)"/>
    <property type="match status" value="1"/>
</dbReference>
<keyword evidence="5" id="KW-0482">Metalloprotease</keyword>
<keyword evidence="6" id="KW-1015">Disulfide bond</keyword>
<feature type="signal peptide" evidence="9">
    <location>
        <begin position="1"/>
        <end position="27"/>
    </location>
</feature>
<evidence type="ECO:0000313" key="11">
    <source>
        <dbReference type="EMBL" id="KAK7091781.1"/>
    </source>
</evidence>
<dbReference type="Pfam" id="PF01421">
    <property type="entry name" value="Reprolysin"/>
    <property type="match status" value="1"/>
</dbReference>
<evidence type="ECO:0000256" key="8">
    <source>
        <dbReference type="PROSITE-ProRule" id="PRU00276"/>
    </source>
</evidence>
<dbReference type="AlphaFoldDB" id="A0AAN9ARG7"/>
<dbReference type="Gene3D" id="3.40.1620.60">
    <property type="match status" value="1"/>
</dbReference>
<name>A0AAN9ARG7_9CAEN</name>
<dbReference type="EMBL" id="JBAMIC010000022">
    <property type="protein sequence ID" value="KAK7091781.1"/>
    <property type="molecule type" value="Genomic_DNA"/>
</dbReference>
<evidence type="ECO:0000256" key="5">
    <source>
        <dbReference type="ARBA" id="ARBA00023049"/>
    </source>
</evidence>
<evidence type="ECO:0000256" key="9">
    <source>
        <dbReference type="SAM" id="SignalP"/>
    </source>
</evidence>
<keyword evidence="9" id="KW-0732">Signal</keyword>
<feature type="chain" id="PRO_5043017023" description="Peptidase M12B domain-containing protein" evidence="9">
    <location>
        <begin position="28"/>
        <end position="613"/>
    </location>
</feature>
<evidence type="ECO:0000256" key="7">
    <source>
        <dbReference type="ARBA" id="ARBA00023180"/>
    </source>
</evidence>
<dbReference type="InterPro" id="IPR041645">
    <property type="entry name" value="ADAMTS_CR_2"/>
</dbReference>
<dbReference type="SUPFAM" id="SSF55486">
    <property type="entry name" value="Metalloproteases ('zincins'), catalytic domain"/>
    <property type="match status" value="1"/>
</dbReference>
<evidence type="ECO:0000313" key="12">
    <source>
        <dbReference type="Proteomes" id="UP001374579"/>
    </source>
</evidence>
<evidence type="ECO:0000256" key="6">
    <source>
        <dbReference type="ARBA" id="ARBA00023157"/>
    </source>
</evidence>
<dbReference type="GO" id="GO:0006508">
    <property type="term" value="P:proteolysis"/>
    <property type="evidence" value="ECO:0007669"/>
    <property type="project" value="UniProtKB-KW"/>
</dbReference>
<dbReference type="PANTHER" id="PTHR11905:SF159">
    <property type="entry name" value="ADAM METALLOPROTEASE"/>
    <property type="match status" value="1"/>
</dbReference>
<gene>
    <name evidence="11" type="ORF">V1264_009422</name>
</gene>
<evidence type="ECO:0000259" key="10">
    <source>
        <dbReference type="PROSITE" id="PS50215"/>
    </source>
</evidence>
<keyword evidence="12" id="KW-1185">Reference proteome</keyword>
<accession>A0AAN9ARG7</accession>
<feature type="domain" description="Peptidase M12B" evidence="10">
    <location>
        <begin position="48"/>
        <end position="271"/>
    </location>
</feature>